<organism evidence="1 2">
    <name type="scientific">Acacia crassicarpa</name>
    <name type="common">northern wattle</name>
    <dbReference type="NCBI Taxonomy" id="499986"/>
    <lineage>
        <taxon>Eukaryota</taxon>
        <taxon>Viridiplantae</taxon>
        <taxon>Streptophyta</taxon>
        <taxon>Embryophyta</taxon>
        <taxon>Tracheophyta</taxon>
        <taxon>Spermatophyta</taxon>
        <taxon>Magnoliopsida</taxon>
        <taxon>eudicotyledons</taxon>
        <taxon>Gunneridae</taxon>
        <taxon>Pentapetalae</taxon>
        <taxon>rosids</taxon>
        <taxon>fabids</taxon>
        <taxon>Fabales</taxon>
        <taxon>Fabaceae</taxon>
        <taxon>Caesalpinioideae</taxon>
        <taxon>mimosoid clade</taxon>
        <taxon>Acacieae</taxon>
        <taxon>Acacia</taxon>
    </lineage>
</organism>
<comment type="caution">
    <text evidence="1">The sequence shown here is derived from an EMBL/GenBank/DDBJ whole genome shotgun (WGS) entry which is preliminary data.</text>
</comment>
<reference evidence="1" key="1">
    <citation type="submission" date="2023-10" db="EMBL/GenBank/DDBJ databases">
        <title>Chromosome-level genome of the transformable northern wattle, Acacia crassicarpa.</title>
        <authorList>
            <person name="Massaro I."/>
            <person name="Sinha N.R."/>
            <person name="Poethig S."/>
            <person name="Leichty A.R."/>
        </authorList>
    </citation>
    <scope>NUCLEOTIDE SEQUENCE</scope>
    <source>
        <strain evidence="1">Acra3RX</strain>
        <tissue evidence="1">Leaf</tissue>
    </source>
</reference>
<dbReference type="Proteomes" id="UP001293593">
    <property type="component" value="Unassembled WGS sequence"/>
</dbReference>
<evidence type="ECO:0000313" key="1">
    <source>
        <dbReference type="EMBL" id="KAK4262341.1"/>
    </source>
</evidence>
<protein>
    <submittedName>
        <fullName evidence="1">Uncharacterized protein</fullName>
    </submittedName>
</protein>
<evidence type="ECO:0000313" key="2">
    <source>
        <dbReference type="Proteomes" id="UP001293593"/>
    </source>
</evidence>
<proteinExistence type="predicted"/>
<dbReference type="AlphaFoldDB" id="A0AAE1J265"/>
<sequence>MNAQTKVEVNETSGMKRVDTVDYRSSPGQVVEVRKVEIMHEPHVSDASKSENSGGVLSGAATAAFSTLQSAKDALSQK</sequence>
<gene>
    <name evidence="1" type="ORF">QN277_027911</name>
</gene>
<keyword evidence="2" id="KW-1185">Reference proteome</keyword>
<accession>A0AAE1J265</accession>
<dbReference type="EMBL" id="JAWXYG010000009">
    <property type="protein sequence ID" value="KAK4262341.1"/>
    <property type="molecule type" value="Genomic_DNA"/>
</dbReference>
<name>A0AAE1J265_9FABA</name>